<name>A0A8S1CTM9_9INSE</name>
<protein>
    <submittedName>
        <fullName evidence="2">Uncharacterized protein</fullName>
    </submittedName>
</protein>
<dbReference type="AlphaFoldDB" id="A0A8S1CTM9"/>
<evidence type="ECO:0000313" key="3">
    <source>
        <dbReference type="Proteomes" id="UP000494165"/>
    </source>
</evidence>
<gene>
    <name evidence="2" type="ORF">CLODIP_2_CD13457</name>
</gene>
<feature type="compositionally biased region" description="Basic and acidic residues" evidence="1">
    <location>
        <begin position="44"/>
        <end position="54"/>
    </location>
</feature>
<sequence length="95" mass="10626">MPIRDSVGSRFLKQLDNSLANYPNATETSLAWFHRSSLKDVFAEARSRPDDARRPPPTPAKCSASAASNRHHCQRHHVSIKSAMRTGRLRFGALL</sequence>
<dbReference type="Proteomes" id="UP000494165">
    <property type="component" value="Unassembled WGS sequence"/>
</dbReference>
<keyword evidence="3" id="KW-1185">Reference proteome</keyword>
<feature type="region of interest" description="Disordered" evidence="1">
    <location>
        <begin position="44"/>
        <end position="72"/>
    </location>
</feature>
<organism evidence="2 3">
    <name type="scientific">Cloeon dipterum</name>
    <dbReference type="NCBI Taxonomy" id="197152"/>
    <lineage>
        <taxon>Eukaryota</taxon>
        <taxon>Metazoa</taxon>
        <taxon>Ecdysozoa</taxon>
        <taxon>Arthropoda</taxon>
        <taxon>Hexapoda</taxon>
        <taxon>Insecta</taxon>
        <taxon>Pterygota</taxon>
        <taxon>Palaeoptera</taxon>
        <taxon>Ephemeroptera</taxon>
        <taxon>Pisciforma</taxon>
        <taxon>Baetidae</taxon>
        <taxon>Cloeon</taxon>
    </lineage>
</organism>
<comment type="caution">
    <text evidence="2">The sequence shown here is derived from an EMBL/GenBank/DDBJ whole genome shotgun (WGS) entry which is preliminary data.</text>
</comment>
<proteinExistence type="predicted"/>
<dbReference type="EMBL" id="CADEPI010000092">
    <property type="protein sequence ID" value="CAB3373998.1"/>
    <property type="molecule type" value="Genomic_DNA"/>
</dbReference>
<evidence type="ECO:0000313" key="2">
    <source>
        <dbReference type="EMBL" id="CAB3373998.1"/>
    </source>
</evidence>
<reference evidence="2 3" key="1">
    <citation type="submission" date="2020-04" db="EMBL/GenBank/DDBJ databases">
        <authorList>
            <person name="Alioto T."/>
            <person name="Alioto T."/>
            <person name="Gomez Garrido J."/>
        </authorList>
    </citation>
    <scope>NUCLEOTIDE SEQUENCE [LARGE SCALE GENOMIC DNA]</scope>
</reference>
<evidence type="ECO:0000256" key="1">
    <source>
        <dbReference type="SAM" id="MobiDB-lite"/>
    </source>
</evidence>
<accession>A0A8S1CTM9</accession>